<dbReference type="AlphaFoldDB" id="A0A3D8IDI7"/>
<dbReference type="Proteomes" id="UP000256379">
    <property type="component" value="Unassembled WGS sequence"/>
</dbReference>
<evidence type="ECO:0000256" key="3">
    <source>
        <dbReference type="ARBA" id="ARBA00023004"/>
    </source>
</evidence>
<dbReference type="GO" id="GO:0051539">
    <property type="term" value="F:4 iron, 4 sulfur cluster binding"/>
    <property type="evidence" value="ECO:0007669"/>
    <property type="project" value="UniProtKB-KW"/>
</dbReference>
<dbReference type="EMBL" id="NXLQ01000030">
    <property type="protein sequence ID" value="RDU62601.1"/>
    <property type="molecule type" value="Genomic_DNA"/>
</dbReference>
<feature type="domain" description="4Fe-4S His(Cys)3-ligated-type" evidence="7">
    <location>
        <begin position="75"/>
        <end position="114"/>
    </location>
</feature>
<dbReference type="Pfam" id="PF10588">
    <property type="entry name" value="NADH-G_4Fe-4S_3"/>
    <property type="match status" value="1"/>
</dbReference>
<keyword evidence="9" id="KW-1185">Reference proteome</keyword>
<dbReference type="Pfam" id="PF13510">
    <property type="entry name" value="Fer2_4"/>
    <property type="match status" value="1"/>
</dbReference>
<keyword evidence="4" id="KW-0411">Iron-sulfur</keyword>
<evidence type="ECO:0000256" key="2">
    <source>
        <dbReference type="ARBA" id="ARBA00022723"/>
    </source>
</evidence>
<gene>
    <name evidence="8" type="ORF">CQA53_09185</name>
</gene>
<dbReference type="PROSITE" id="PS51379">
    <property type="entry name" value="4FE4S_FER_2"/>
    <property type="match status" value="2"/>
</dbReference>
<keyword evidence="1" id="KW-0004">4Fe-4S</keyword>
<dbReference type="GO" id="GO:0046872">
    <property type="term" value="F:metal ion binding"/>
    <property type="evidence" value="ECO:0007669"/>
    <property type="project" value="UniProtKB-KW"/>
</dbReference>
<sequence>MTIKIEGHEFEAFEGETILDVARRNNIQIPTICYLSGCSPTLACKMCMVEVSGKRVYSCNAKIKDGMDVIIHNEALDNDRNEIMTTYCVNHPLECGVCDKSGECELQDFTLYTQVDVQQFGLQEADKKPFSFAQSFYDPALCIMCERCITTCKDNIGENNLKVGKVALFTPDNYKDSMNKDPYSVWSKRQKGLIEFAGKNECKDCGECIAVCPVGAMTYKDFTYTSNAWELEKIHSTCTHCAGGCEVIYNVKHLDVKGDLKKVYRVQNDFLYNPICGVGRFAFDTVSIGTKDLTSVLQAFSRADSINLGGNVSNEEALLVSLIGKKLNIPVINREGKLYQTFQKHFLKANMVYFTSLDSMQCESNNHKKTKYNPFAHYDDVKNASTLIALDSYFKYDAPSLRYKINNNLKMQKNTQLISIGVFKDSLLQGLGKNITQIIARPGYINMAGILGLIFANDLIDSFEDAFPSALQHFLQKETNSINEKDSQVEVSDAQSPADNLSPYNLSPIFEALNLSNLDSLKVTKKGGVLMISLQGIEEFICNDLKYIHGYGLSLHHNATNPPSITEAISTTIAENLTEPIANDLMDKEAHIEIFAHLLAFLCQKLELKLLYVPKETNILGIANICDLGNTIMSSRYSIGIRTQGDFILDSNLETIKPHFPLPTLAQLEGSITSLEGRVLPLFPSIPYLDSNLESAFDISDIARELGALYDDNLENTQYLGDFTKLLSDYTWSNCRKNDYSYMYFNFKNISYENLKVSYEKDGTDNRGYFLEMPIISEEIIAKDSAILKFHLKFSLKILNNHQDIVSDIESKNMLNNVFQAIKLETQNQFSKTTLASKNLQSRSGIYVSKSIFENLGLQEGEDIVLHTIQTVKEESDSNYPVVKAPVYCDYDIEDSILLVSPLLENVEFLFADGFYTHLVVVKANITKDLESQKIS</sequence>
<accession>A0A3D8IDI7</accession>
<evidence type="ECO:0000313" key="9">
    <source>
        <dbReference type="Proteomes" id="UP000256379"/>
    </source>
</evidence>
<keyword evidence="3" id="KW-0408">Iron</keyword>
<dbReference type="InterPro" id="IPR019574">
    <property type="entry name" value="NADH_UbQ_OxRdtase_Gsu_4Fe4S-bd"/>
</dbReference>
<dbReference type="SUPFAM" id="SSF54292">
    <property type="entry name" value="2Fe-2S ferredoxin-like"/>
    <property type="match status" value="1"/>
</dbReference>
<comment type="caution">
    <text evidence="8">The sequence shown here is derived from an EMBL/GenBank/DDBJ whole genome shotgun (WGS) entry which is preliminary data.</text>
</comment>
<dbReference type="InterPro" id="IPR036010">
    <property type="entry name" value="2Fe-2S_ferredoxin-like_sf"/>
</dbReference>
<dbReference type="OrthoDB" id="9816402at2"/>
<evidence type="ECO:0000259" key="6">
    <source>
        <dbReference type="PROSITE" id="PS51379"/>
    </source>
</evidence>
<dbReference type="NCBIfam" id="NF006305">
    <property type="entry name" value="PRK08493.1"/>
    <property type="match status" value="1"/>
</dbReference>
<dbReference type="InterPro" id="IPR017900">
    <property type="entry name" value="4Fe4S_Fe_S_CS"/>
</dbReference>
<dbReference type="PROSITE" id="PS51085">
    <property type="entry name" value="2FE2S_FER_2"/>
    <property type="match status" value="1"/>
</dbReference>
<dbReference type="CDD" id="cd00207">
    <property type="entry name" value="fer2"/>
    <property type="match status" value="1"/>
</dbReference>
<dbReference type="SMART" id="SM00929">
    <property type="entry name" value="NADH-G_4Fe-4S_3"/>
    <property type="match status" value="1"/>
</dbReference>
<feature type="domain" description="4Fe-4S ferredoxin-type" evidence="6">
    <location>
        <begin position="192"/>
        <end position="222"/>
    </location>
</feature>
<dbReference type="SMART" id="SM00926">
    <property type="entry name" value="Molybdop_Fe4S4"/>
    <property type="match status" value="1"/>
</dbReference>
<evidence type="ECO:0000256" key="4">
    <source>
        <dbReference type="ARBA" id="ARBA00023014"/>
    </source>
</evidence>
<dbReference type="Gene3D" id="3.30.70.20">
    <property type="match status" value="1"/>
</dbReference>
<dbReference type="GO" id="GO:0016491">
    <property type="term" value="F:oxidoreductase activity"/>
    <property type="evidence" value="ECO:0007669"/>
    <property type="project" value="InterPro"/>
</dbReference>
<dbReference type="PROSITE" id="PS51839">
    <property type="entry name" value="4FE4S_HC3"/>
    <property type="match status" value="1"/>
</dbReference>
<evidence type="ECO:0000256" key="1">
    <source>
        <dbReference type="ARBA" id="ARBA00022485"/>
    </source>
</evidence>
<evidence type="ECO:0000259" key="5">
    <source>
        <dbReference type="PROSITE" id="PS51085"/>
    </source>
</evidence>
<keyword evidence="2" id="KW-0479">Metal-binding</keyword>
<dbReference type="PANTHER" id="PTHR24960">
    <property type="entry name" value="PHOTOSYSTEM I IRON-SULFUR CENTER-RELATED"/>
    <property type="match status" value="1"/>
</dbReference>
<dbReference type="InterPro" id="IPR001041">
    <property type="entry name" value="2Fe-2S_ferredoxin-type"/>
</dbReference>
<protein>
    <submittedName>
        <fullName evidence="8">NADH-quinone oxidoreductase subunit G</fullName>
    </submittedName>
</protein>
<evidence type="ECO:0000259" key="7">
    <source>
        <dbReference type="PROSITE" id="PS51839"/>
    </source>
</evidence>
<dbReference type="PANTHER" id="PTHR24960:SF84">
    <property type="entry name" value="HYDROGENASE SUBUNIT"/>
    <property type="match status" value="1"/>
</dbReference>
<dbReference type="RefSeq" id="WP_115543707.1">
    <property type="nucleotide sequence ID" value="NZ_NXLQ01000030.1"/>
</dbReference>
<name>A0A3D8IDI7_9HELI</name>
<dbReference type="InterPro" id="IPR006963">
    <property type="entry name" value="Mopterin_OxRdtase_4Fe-4S_dom"/>
</dbReference>
<dbReference type="InterPro" id="IPR017896">
    <property type="entry name" value="4Fe4S_Fe-S-bd"/>
</dbReference>
<dbReference type="PROSITE" id="PS00198">
    <property type="entry name" value="4FE4S_FER_1"/>
    <property type="match status" value="1"/>
</dbReference>
<feature type="domain" description="4Fe-4S ferredoxin-type" evidence="6">
    <location>
        <begin position="133"/>
        <end position="162"/>
    </location>
</feature>
<reference evidence="8 9" key="1">
    <citation type="submission" date="2018-04" db="EMBL/GenBank/DDBJ databases">
        <title>Novel Campyloabacter and Helicobacter Species and Strains.</title>
        <authorList>
            <person name="Mannion A.J."/>
            <person name="Shen Z."/>
            <person name="Fox J.G."/>
        </authorList>
    </citation>
    <scope>NUCLEOTIDE SEQUENCE [LARGE SCALE GENOMIC DNA]</scope>
    <source>
        <strain evidence="8 9">MIT 17-337</strain>
    </source>
</reference>
<dbReference type="Gene3D" id="3.10.20.740">
    <property type="match status" value="1"/>
</dbReference>
<dbReference type="SUPFAM" id="SSF53706">
    <property type="entry name" value="Formate dehydrogenase/DMSO reductase, domains 1-3"/>
    <property type="match status" value="1"/>
</dbReference>
<proteinExistence type="predicted"/>
<evidence type="ECO:0000313" key="8">
    <source>
        <dbReference type="EMBL" id="RDU62601.1"/>
    </source>
</evidence>
<organism evidence="8 9">
    <name type="scientific">Helicobacter didelphidarum</name>
    <dbReference type="NCBI Taxonomy" id="2040648"/>
    <lineage>
        <taxon>Bacteria</taxon>
        <taxon>Pseudomonadati</taxon>
        <taxon>Campylobacterota</taxon>
        <taxon>Epsilonproteobacteria</taxon>
        <taxon>Campylobacterales</taxon>
        <taxon>Helicobacteraceae</taxon>
        <taxon>Helicobacter</taxon>
    </lineage>
</organism>
<dbReference type="InterPro" id="IPR050157">
    <property type="entry name" value="PSI_iron-sulfur_center"/>
</dbReference>
<dbReference type="SUPFAM" id="SSF54862">
    <property type="entry name" value="4Fe-4S ferredoxins"/>
    <property type="match status" value="1"/>
</dbReference>
<feature type="domain" description="2Fe-2S ferredoxin-type" evidence="5">
    <location>
        <begin position="1"/>
        <end position="75"/>
    </location>
</feature>